<evidence type="ECO:0000256" key="1">
    <source>
        <dbReference type="ARBA" id="ARBA00004418"/>
    </source>
</evidence>
<comment type="subcellular location">
    <subcellularLocation>
        <location evidence="1">Periplasm</location>
    </subcellularLocation>
</comment>
<feature type="domain" description="Cytochrome c" evidence="10">
    <location>
        <begin position="54"/>
        <end position="171"/>
    </location>
</feature>
<keyword evidence="12" id="KW-1185">Reference proteome</keyword>
<feature type="binding site" description="covalent" evidence="8">
    <location>
        <position position="79"/>
    </location>
    <ligand>
        <name>heme c</name>
        <dbReference type="ChEBI" id="CHEBI:61717"/>
        <label>1</label>
    </ligand>
</feature>
<dbReference type="AlphaFoldDB" id="A0A4R9M1W5"/>
<evidence type="ECO:0000256" key="8">
    <source>
        <dbReference type="PIRSR" id="PIRSR000294-1"/>
    </source>
</evidence>
<dbReference type="PANTHER" id="PTHR30600">
    <property type="entry name" value="CYTOCHROME C PEROXIDASE-RELATED"/>
    <property type="match status" value="1"/>
</dbReference>
<dbReference type="GO" id="GO:0046872">
    <property type="term" value="F:metal ion binding"/>
    <property type="evidence" value="ECO:0007669"/>
    <property type="project" value="UniProtKB-KW"/>
</dbReference>
<evidence type="ECO:0000313" key="11">
    <source>
        <dbReference type="EMBL" id="TGN19269.1"/>
    </source>
</evidence>
<evidence type="ECO:0000256" key="6">
    <source>
        <dbReference type="ARBA" id="ARBA00023002"/>
    </source>
</evidence>
<dbReference type="RefSeq" id="WP_135760453.1">
    <property type="nucleotide sequence ID" value="NZ_RQHW01000033.1"/>
</dbReference>
<keyword evidence="5" id="KW-0574">Periplasm</keyword>
<dbReference type="Proteomes" id="UP000298058">
    <property type="component" value="Unassembled WGS sequence"/>
</dbReference>
<dbReference type="Pfam" id="PF03150">
    <property type="entry name" value="CCP_MauG"/>
    <property type="match status" value="1"/>
</dbReference>
<feature type="binding site" description="covalent" evidence="8">
    <location>
        <position position="224"/>
    </location>
    <ligand>
        <name>heme c</name>
        <dbReference type="ChEBI" id="CHEBI:61717"/>
        <label>2</label>
    </ligand>
</feature>
<keyword evidence="7 9" id="KW-0408">Iron</keyword>
<dbReference type="InterPro" id="IPR036909">
    <property type="entry name" value="Cyt_c-like_dom_sf"/>
</dbReference>
<keyword evidence="4" id="KW-0732">Signal</keyword>
<evidence type="ECO:0000256" key="9">
    <source>
        <dbReference type="PIRSR" id="PIRSR000294-2"/>
    </source>
</evidence>
<keyword evidence="3 9" id="KW-0479">Metal-binding</keyword>
<keyword evidence="2 8" id="KW-0349">Heme</keyword>
<comment type="cofactor">
    <cofactor evidence="8">
        <name>heme</name>
        <dbReference type="ChEBI" id="CHEBI:30413"/>
    </cofactor>
    <text evidence="8">Binds 2 heme groups.</text>
</comment>
<dbReference type="PROSITE" id="PS51257">
    <property type="entry name" value="PROKAR_LIPOPROTEIN"/>
    <property type="match status" value="1"/>
</dbReference>
<dbReference type="GO" id="GO:0042597">
    <property type="term" value="C:periplasmic space"/>
    <property type="evidence" value="ECO:0007669"/>
    <property type="project" value="UniProtKB-SubCell"/>
</dbReference>
<evidence type="ECO:0000256" key="4">
    <source>
        <dbReference type="ARBA" id="ARBA00022729"/>
    </source>
</evidence>
<feature type="binding site" description="axial binding residue" evidence="9">
    <location>
        <position position="228"/>
    </location>
    <ligand>
        <name>heme c</name>
        <dbReference type="ChEBI" id="CHEBI:61717"/>
        <label>2</label>
    </ligand>
    <ligandPart>
        <name>Fe</name>
        <dbReference type="ChEBI" id="CHEBI:18248"/>
    </ligandPart>
</feature>
<evidence type="ECO:0000256" key="3">
    <source>
        <dbReference type="ARBA" id="ARBA00022723"/>
    </source>
</evidence>
<feature type="domain" description="Cytochrome c" evidence="10">
    <location>
        <begin position="210"/>
        <end position="322"/>
    </location>
</feature>
<dbReference type="OrthoDB" id="9772811at2"/>
<protein>
    <submittedName>
        <fullName evidence="11">Cytochrome-c peroxidase</fullName>
    </submittedName>
</protein>
<comment type="PTM">
    <text evidence="8">Binds 2 heme groups per subunit.</text>
</comment>
<dbReference type="PIRSF" id="PIRSF000294">
    <property type="entry name" value="Cytochrome-c_peroxidase"/>
    <property type="match status" value="1"/>
</dbReference>
<feature type="binding site" description="axial binding residue" evidence="9">
    <location>
        <position position="297"/>
    </location>
    <ligand>
        <name>heme c</name>
        <dbReference type="ChEBI" id="CHEBI:61717"/>
        <label>2</label>
    </ligand>
    <ligandPart>
        <name>Fe</name>
        <dbReference type="ChEBI" id="CHEBI:18248"/>
    </ligandPart>
</feature>
<feature type="binding site" description="covalent" evidence="8">
    <location>
        <position position="227"/>
    </location>
    <ligand>
        <name>heme c</name>
        <dbReference type="ChEBI" id="CHEBI:61717"/>
        <label>2</label>
    </ligand>
</feature>
<evidence type="ECO:0000256" key="7">
    <source>
        <dbReference type="ARBA" id="ARBA00023004"/>
    </source>
</evidence>
<comment type="caution">
    <text evidence="11">The sequence shown here is derived from an EMBL/GenBank/DDBJ whole genome shotgun (WGS) entry which is preliminary data.</text>
</comment>
<dbReference type="Gene3D" id="1.10.760.10">
    <property type="entry name" value="Cytochrome c-like domain"/>
    <property type="match status" value="2"/>
</dbReference>
<accession>A0A4R9M1W5</accession>
<dbReference type="InterPro" id="IPR026259">
    <property type="entry name" value="MauG/Cytc_peroxidase"/>
</dbReference>
<sequence length="328" mass="35723">MLNRNITNTLFLTAILGVISCGPSQETLDLQAKAKQMFGSLPAKMPGSEKDTQDLVALGKKLYFEKKLSQNNTQSCNSCHNVEGKAAGVDNLPTSPGAFGKNGDRNSPTVLNAGFHFVQFWDGRAADLKAQAKGPILNPVEMAMPSEAEVLKRLKADAEYPALFAKAYPDVKDAVTYDNLAGAIAAFERTLVSPSRFDDFVNGDANALTTEEQAGLQTFISTGCTSCHTGNLFGATSYRKMGERVPYETADLGRYNVTKQESDKYLFKVPTLRNIALTGPYFHDGKSATLEDAVKKMAYHQLNVELTNKETAKIVKFLGSLSDKNRVN</sequence>
<organism evidence="11 12">
    <name type="scientific">Leptospira idonii</name>
    <dbReference type="NCBI Taxonomy" id="1193500"/>
    <lineage>
        <taxon>Bacteria</taxon>
        <taxon>Pseudomonadati</taxon>
        <taxon>Spirochaetota</taxon>
        <taxon>Spirochaetia</taxon>
        <taxon>Leptospirales</taxon>
        <taxon>Leptospiraceae</taxon>
        <taxon>Leptospira</taxon>
    </lineage>
</organism>
<proteinExistence type="predicted"/>
<feature type="binding site" description="axial binding residue" evidence="9">
    <location>
        <position position="80"/>
    </location>
    <ligand>
        <name>heme c</name>
        <dbReference type="ChEBI" id="CHEBI:61717"/>
        <label>1</label>
    </ligand>
    <ligandPart>
        <name>Fe</name>
        <dbReference type="ChEBI" id="CHEBI:18248"/>
    </ligandPart>
</feature>
<evidence type="ECO:0000256" key="2">
    <source>
        <dbReference type="ARBA" id="ARBA00022617"/>
    </source>
</evidence>
<keyword evidence="6" id="KW-0560">Oxidoreductase</keyword>
<name>A0A4R9M1W5_9LEPT</name>
<dbReference type="PANTHER" id="PTHR30600:SF7">
    <property type="entry name" value="CYTOCHROME C PEROXIDASE-RELATED"/>
    <property type="match status" value="1"/>
</dbReference>
<evidence type="ECO:0000313" key="12">
    <source>
        <dbReference type="Proteomes" id="UP000298058"/>
    </source>
</evidence>
<dbReference type="PROSITE" id="PS51007">
    <property type="entry name" value="CYTC"/>
    <property type="match status" value="2"/>
</dbReference>
<dbReference type="SUPFAM" id="SSF46626">
    <property type="entry name" value="Cytochrome c"/>
    <property type="match status" value="2"/>
</dbReference>
<dbReference type="GO" id="GO:0020037">
    <property type="term" value="F:heme binding"/>
    <property type="evidence" value="ECO:0007669"/>
    <property type="project" value="InterPro"/>
</dbReference>
<reference evidence="11" key="1">
    <citation type="journal article" date="2019" name="PLoS Negl. Trop. Dis.">
        <title>Revisiting the worldwide diversity of Leptospira species in the environment.</title>
        <authorList>
            <person name="Vincent A.T."/>
            <person name="Schiettekatte O."/>
            <person name="Bourhy P."/>
            <person name="Veyrier F.J."/>
            <person name="Picardeau M."/>
        </authorList>
    </citation>
    <scope>NUCLEOTIDE SEQUENCE [LARGE SCALE GENOMIC DNA]</scope>
    <source>
        <strain evidence="11">201300427</strain>
    </source>
</reference>
<dbReference type="GO" id="GO:0004130">
    <property type="term" value="F:cytochrome-c peroxidase activity"/>
    <property type="evidence" value="ECO:0007669"/>
    <property type="project" value="TreeGrafter"/>
</dbReference>
<evidence type="ECO:0000259" key="10">
    <source>
        <dbReference type="PROSITE" id="PS51007"/>
    </source>
</evidence>
<dbReference type="InterPro" id="IPR009056">
    <property type="entry name" value="Cyt_c-like_dom"/>
</dbReference>
<dbReference type="EMBL" id="RQHW01000033">
    <property type="protein sequence ID" value="TGN19269.1"/>
    <property type="molecule type" value="Genomic_DNA"/>
</dbReference>
<dbReference type="GO" id="GO:0009055">
    <property type="term" value="F:electron transfer activity"/>
    <property type="evidence" value="ECO:0007669"/>
    <property type="project" value="InterPro"/>
</dbReference>
<feature type="binding site" description="covalent" evidence="8">
    <location>
        <position position="76"/>
    </location>
    <ligand>
        <name>heme c</name>
        <dbReference type="ChEBI" id="CHEBI:61717"/>
        <label>1</label>
    </ligand>
</feature>
<dbReference type="InterPro" id="IPR051395">
    <property type="entry name" value="Cytochrome_c_Peroxidase/MauG"/>
</dbReference>
<gene>
    <name evidence="11" type="ORF">EHS15_10165</name>
</gene>
<keyword evidence="11" id="KW-0575">Peroxidase</keyword>
<dbReference type="InterPro" id="IPR004852">
    <property type="entry name" value="Di-haem_cyt_c_peroxidsae"/>
</dbReference>
<evidence type="ECO:0000256" key="5">
    <source>
        <dbReference type="ARBA" id="ARBA00022764"/>
    </source>
</evidence>